<name>A0A1H8WHE4_9RHOB</name>
<feature type="transmembrane region" description="Helical" evidence="1">
    <location>
        <begin position="178"/>
        <end position="196"/>
    </location>
</feature>
<dbReference type="Pfam" id="PF02308">
    <property type="entry name" value="MgtC"/>
    <property type="match status" value="1"/>
</dbReference>
<feature type="transmembrane region" description="Helical" evidence="1">
    <location>
        <begin position="6"/>
        <end position="22"/>
    </location>
</feature>
<feature type="transmembrane region" description="Helical" evidence="1">
    <location>
        <begin position="338"/>
        <end position="358"/>
    </location>
</feature>
<feature type="transmembrane region" description="Helical" evidence="1">
    <location>
        <begin position="309"/>
        <end position="326"/>
    </location>
</feature>
<keyword evidence="1" id="KW-0472">Membrane</keyword>
<evidence type="ECO:0000259" key="2">
    <source>
        <dbReference type="Pfam" id="PF02308"/>
    </source>
</evidence>
<proteinExistence type="predicted"/>
<evidence type="ECO:0000313" key="5">
    <source>
        <dbReference type="Proteomes" id="UP000198893"/>
    </source>
</evidence>
<gene>
    <name evidence="4" type="ORF">SAMN04490248_1634</name>
</gene>
<dbReference type="RefSeq" id="WP_093120866.1">
    <property type="nucleotide sequence ID" value="NZ_FODS01000063.1"/>
</dbReference>
<dbReference type="InterPro" id="IPR049177">
    <property type="entry name" value="MgtC_SapB_SrpB_YhiD_N"/>
</dbReference>
<dbReference type="AlphaFoldDB" id="A0A1H8WHE4"/>
<keyword evidence="1" id="KW-0812">Transmembrane</keyword>
<accession>A0A1H8WHE4</accession>
<feature type="transmembrane region" description="Helical" evidence="1">
    <location>
        <begin position="370"/>
        <end position="392"/>
    </location>
</feature>
<dbReference type="PANTHER" id="PTHR39084">
    <property type="entry name" value="MEMBRANE PROTEIN-RELATED"/>
    <property type="match status" value="1"/>
</dbReference>
<feature type="transmembrane region" description="Helical" evidence="1">
    <location>
        <begin position="147"/>
        <end position="163"/>
    </location>
</feature>
<evidence type="ECO:0000313" key="4">
    <source>
        <dbReference type="EMBL" id="SEP27061.1"/>
    </source>
</evidence>
<dbReference type="EMBL" id="FODS01000063">
    <property type="protein sequence ID" value="SEP27061.1"/>
    <property type="molecule type" value="Genomic_DNA"/>
</dbReference>
<feature type="domain" description="DUF4010" evidence="3">
    <location>
        <begin position="183"/>
        <end position="393"/>
    </location>
</feature>
<feature type="transmembrane region" description="Helical" evidence="1">
    <location>
        <begin position="203"/>
        <end position="228"/>
    </location>
</feature>
<feature type="transmembrane region" description="Helical" evidence="1">
    <location>
        <begin position="264"/>
        <end position="289"/>
    </location>
</feature>
<feature type="transmembrane region" description="Helical" evidence="1">
    <location>
        <begin position="96"/>
        <end position="127"/>
    </location>
</feature>
<reference evidence="4 5" key="1">
    <citation type="submission" date="2016-10" db="EMBL/GenBank/DDBJ databases">
        <authorList>
            <person name="de Groot N.N."/>
        </authorList>
    </citation>
    <scope>NUCLEOTIDE SEQUENCE [LARGE SCALE GENOMIC DNA]</scope>
    <source>
        <strain evidence="4 5">DSM 27842</strain>
    </source>
</reference>
<organism evidence="4 5">
    <name type="scientific">Salinihabitans flavidus</name>
    <dbReference type="NCBI Taxonomy" id="569882"/>
    <lineage>
        <taxon>Bacteria</taxon>
        <taxon>Pseudomonadati</taxon>
        <taxon>Pseudomonadota</taxon>
        <taxon>Alphaproteobacteria</taxon>
        <taxon>Rhodobacterales</taxon>
        <taxon>Roseobacteraceae</taxon>
        <taxon>Salinihabitans</taxon>
    </lineage>
</organism>
<keyword evidence="5" id="KW-1185">Reference proteome</keyword>
<evidence type="ECO:0000259" key="3">
    <source>
        <dbReference type="Pfam" id="PF13194"/>
    </source>
</evidence>
<dbReference type="InterPro" id="IPR025105">
    <property type="entry name" value="DUF4010"/>
</dbReference>
<evidence type="ECO:0000256" key="1">
    <source>
        <dbReference type="SAM" id="Phobius"/>
    </source>
</evidence>
<feature type="transmembrane region" description="Helical" evidence="1">
    <location>
        <begin position="399"/>
        <end position="420"/>
    </location>
</feature>
<dbReference type="OrthoDB" id="9813718at2"/>
<feature type="transmembrane region" description="Helical" evidence="1">
    <location>
        <begin position="234"/>
        <end position="257"/>
    </location>
</feature>
<feature type="transmembrane region" description="Helical" evidence="1">
    <location>
        <begin position="43"/>
        <end position="76"/>
    </location>
</feature>
<dbReference type="Proteomes" id="UP000198893">
    <property type="component" value="Unassembled WGS sequence"/>
</dbReference>
<feature type="domain" description="MgtC/SapB/SrpB/YhiD N-terminal" evidence="2">
    <location>
        <begin position="10"/>
        <end position="135"/>
    </location>
</feature>
<keyword evidence="1" id="KW-1133">Transmembrane helix</keyword>
<protein>
    <submittedName>
        <fullName evidence="4">Uncharacterized membrane protein, DUF4010 family</fullName>
    </submittedName>
</protein>
<dbReference type="STRING" id="569882.SAMN04490248_1634"/>
<dbReference type="Pfam" id="PF13194">
    <property type="entry name" value="DUF4010"/>
    <property type="match status" value="1"/>
</dbReference>
<dbReference type="PANTHER" id="PTHR39084:SF1">
    <property type="entry name" value="DUF4010 DOMAIN-CONTAINING PROTEIN"/>
    <property type="match status" value="1"/>
</dbReference>
<sequence>MDDLEIFQRLGIALAIGLLFGLERGRHQRDKSEGDRIAGVRTFAIAGLLGGVNGWVASLTAAVVLAGAFLGLSVLLGVSYWLRLKKDDDVGLTTEIALLLAFSLGAASVLGNMPAAAAVAVITAFLLSMKKRLHRWVARIKRLELEAFLKLGLLSIVILPILPDQGYGPGAALNPYQIWWAVVLVAGLSFFGYAAIRLGGARLGLLMTGLFGGLASSTSTTLALARLVRVETDLVSHAAAGVVIAGSVTFLRILMLVAVFHSSLVVPLAIPMSVMAGFGLAGAGFLWFPARGVEEGQERLEGLENPLELSAALAFGALLAAVLLAVHTLRTWMGSSGVYAAAALSGVTDVDALTISMAKLVGDDMATTNGATAIFIAAAVNTVVKAGISFAVGGSALGLRVGLVYASVITAGAVSLWLFGLGG</sequence>